<feature type="compositionally biased region" description="Basic and acidic residues" evidence="1">
    <location>
        <begin position="191"/>
        <end position="206"/>
    </location>
</feature>
<dbReference type="Pfam" id="PF07498">
    <property type="entry name" value="Rho_N"/>
    <property type="match status" value="1"/>
</dbReference>
<dbReference type="InterPro" id="IPR043803">
    <property type="entry name" value="DUF5872"/>
</dbReference>
<reference evidence="5" key="1">
    <citation type="submission" date="2017-08" db="EMBL/GenBank/DDBJ databases">
        <authorList>
            <person name="Varghese N."/>
            <person name="Submissions S."/>
        </authorList>
    </citation>
    <scope>NUCLEOTIDE SEQUENCE [LARGE SCALE GENOMIC DNA]</scope>
    <source>
        <strain evidence="5">KCTC 23107</strain>
    </source>
</reference>
<feature type="domain" description="Rho termination factor-like N-terminal" evidence="2">
    <location>
        <begin position="178"/>
        <end position="210"/>
    </location>
</feature>
<dbReference type="EMBL" id="OCPC01000006">
    <property type="protein sequence ID" value="SOE18922.1"/>
    <property type="molecule type" value="Genomic_DNA"/>
</dbReference>
<dbReference type="InterPro" id="IPR011112">
    <property type="entry name" value="Rho-like_N"/>
</dbReference>
<dbReference type="AlphaFoldDB" id="A0A286IFR8"/>
<feature type="compositionally biased region" description="Acidic residues" evidence="1">
    <location>
        <begin position="50"/>
        <end position="59"/>
    </location>
</feature>
<dbReference type="RefSeq" id="WP_097109373.1">
    <property type="nucleotide sequence ID" value="NZ_OCPC01000006.1"/>
</dbReference>
<dbReference type="InterPro" id="IPR036269">
    <property type="entry name" value="Rho_N_sf"/>
</dbReference>
<sequence length="214" mass="23989">MSSAKKSDPELWEKVKQEITESDKGGDPGEWSARKAQLAVQEYKKRGGGYEDDGADQEDTDLHQWTEEDWGTKSGGKSGESGERYLPRKIRMILTEDEYARSTEKKKQGDEQFVDQPDDVKRKVARIRDNGPTKDMLMERAQDLDIEGRSSMTKDELLDATDAATDDNGRGKGSVTALRAKSKDELYEMAQEKDIDGRSSMSKDDLVDALANKS</sequence>
<evidence type="ECO:0000259" key="2">
    <source>
        <dbReference type="Pfam" id="PF07498"/>
    </source>
</evidence>
<dbReference type="SUPFAM" id="SSF68912">
    <property type="entry name" value="Rho N-terminal domain-like"/>
    <property type="match status" value="1"/>
</dbReference>
<proteinExistence type="predicted"/>
<feature type="compositionally biased region" description="Basic and acidic residues" evidence="1">
    <location>
        <begin position="1"/>
        <end position="27"/>
    </location>
</feature>
<dbReference type="Proteomes" id="UP000219465">
    <property type="component" value="Unassembled WGS sequence"/>
</dbReference>
<feature type="domain" description="DUF5872" evidence="3">
    <location>
        <begin position="8"/>
        <end position="72"/>
    </location>
</feature>
<evidence type="ECO:0000313" key="5">
    <source>
        <dbReference type="Proteomes" id="UP000219465"/>
    </source>
</evidence>
<protein>
    <submittedName>
        <fullName evidence="4">Rho termination factor-like protein</fullName>
    </submittedName>
</protein>
<feature type="compositionally biased region" description="Basic and acidic residues" evidence="1">
    <location>
        <begin position="118"/>
        <end position="153"/>
    </location>
</feature>
<dbReference type="OrthoDB" id="791686at2"/>
<gene>
    <name evidence="4" type="ORF">SAMN05877838_3868</name>
</gene>
<dbReference type="Pfam" id="PF19197">
    <property type="entry name" value="DUF5872"/>
    <property type="match status" value="1"/>
</dbReference>
<name>A0A286IFR8_9HYPH</name>
<keyword evidence="5" id="KW-1185">Reference proteome</keyword>
<evidence type="ECO:0000256" key="1">
    <source>
        <dbReference type="SAM" id="MobiDB-lite"/>
    </source>
</evidence>
<dbReference type="GO" id="GO:0006353">
    <property type="term" value="P:DNA-templated transcription termination"/>
    <property type="evidence" value="ECO:0007669"/>
    <property type="project" value="InterPro"/>
</dbReference>
<evidence type="ECO:0000259" key="3">
    <source>
        <dbReference type="Pfam" id="PF19197"/>
    </source>
</evidence>
<accession>A0A286IFR8</accession>
<feature type="region of interest" description="Disordered" evidence="1">
    <location>
        <begin position="1"/>
        <end position="153"/>
    </location>
</feature>
<organism evidence="4 5">
    <name type="scientific">Hoeflea halophila</name>
    <dbReference type="NCBI Taxonomy" id="714899"/>
    <lineage>
        <taxon>Bacteria</taxon>
        <taxon>Pseudomonadati</taxon>
        <taxon>Pseudomonadota</taxon>
        <taxon>Alphaproteobacteria</taxon>
        <taxon>Hyphomicrobiales</taxon>
        <taxon>Rhizobiaceae</taxon>
        <taxon>Hoeflea</taxon>
    </lineage>
</organism>
<evidence type="ECO:0000313" key="4">
    <source>
        <dbReference type="EMBL" id="SOE18922.1"/>
    </source>
</evidence>
<feature type="region of interest" description="Disordered" evidence="1">
    <location>
        <begin position="191"/>
        <end position="214"/>
    </location>
</feature>
<feature type="compositionally biased region" description="Basic and acidic residues" evidence="1">
    <location>
        <begin position="98"/>
        <end position="110"/>
    </location>
</feature>